<sequence>MGQVDRIARRRRCQLGDSLGVVGSTSPIIWWLEASKGARVRFLRQLGRLHSRFRLNTTAFNPMLRIGRFAHVADNLSAVHSRCDGWRPFCQPSFAAIMCDARRPAPARPLVHAWDEQAASRI</sequence>
<dbReference type="STRING" id="243090.RB7628"/>
<protein>
    <submittedName>
        <fullName evidence="1">Uncharacterized protein</fullName>
    </submittedName>
</protein>
<proteinExistence type="predicted"/>
<dbReference type="EnsemblBacteria" id="CAD75477">
    <property type="protein sequence ID" value="CAD75477"/>
    <property type="gene ID" value="RB7628"/>
</dbReference>
<evidence type="ECO:0000313" key="1">
    <source>
        <dbReference type="EMBL" id="CAD75477.1"/>
    </source>
</evidence>
<dbReference type="KEGG" id="rba:RB7628"/>
<organism evidence="1 2">
    <name type="scientific">Rhodopirellula baltica (strain DSM 10527 / NCIMB 13988 / SH1)</name>
    <dbReference type="NCBI Taxonomy" id="243090"/>
    <lineage>
        <taxon>Bacteria</taxon>
        <taxon>Pseudomonadati</taxon>
        <taxon>Planctomycetota</taxon>
        <taxon>Planctomycetia</taxon>
        <taxon>Pirellulales</taxon>
        <taxon>Pirellulaceae</taxon>
        <taxon>Rhodopirellula</taxon>
    </lineage>
</organism>
<keyword evidence="2" id="KW-1185">Reference proteome</keyword>
<name>Q7UNE2_RHOBA</name>
<reference evidence="1 2" key="1">
    <citation type="journal article" date="2003" name="Proc. Natl. Acad. Sci. U.S.A.">
        <title>Complete genome sequence of the marine planctomycete Pirellula sp. strain 1.</title>
        <authorList>
            <person name="Gloeckner F.O."/>
            <person name="Kube M."/>
            <person name="Bauer M."/>
            <person name="Teeling H."/>
            <person name="Lombardot T."/>
            <person name="Ludwig W."/>
            <person name="Gade D."/>
            <person name="Beck A."/>
            <person name="Borzym K."/>
            <person name="Heitmann K."/>
            <person name="Rabus R."/>
            <person name="Schlesner H."/>
            <person name="Amann R."/>
            <person name="Reinhardt R."/>
        </authorList>
    </citation>
    <scope>NUCLEOTIDE SEQUENCE [LARGE SCALE GENOMIC DNA]</scope>
    <source>
        <strain evidence="2">DSM 10527 / NCIMB 13988 / SH1</strain>
    </source>
</reference>
<dbReference type="AlphaFoldDB" id="Q7UNE2"/>
<accession>Q7UNE2</accession>
<gene>
    <name evidence="1" type="ordered locus">RB7628</name>
</gene>
<evidence type="ECO:0000313" key="2">
    <source>
        <dbReference type="Proteomes" id="UP000001025"/>
    </source>
</evidence>
<dbReference type="EMBL" id="BX294146">
    <property type="protein sequence ID" value="CAD75477.1"/>
    <property type="molecule type" value="Genomic_DNA"/>
</dbReference>
<dbReference type="InParanoid" id="Q7UNE2"/>
<dbReference type="Proteomes" id="UP000001025">
    <property type="component" value="Chromosome"/>
</dbReference>
<dbReference type="HOGENOM" id="CLU_2024917_0_0_0"/>